<feature type="region of interest" description="Disordered" evidence="1">
    <location>
        <begin position="348"/>
        <end position="463"/>
    </location>
</feature>
<feature type="compositionally biased region" description="Pro residues" evidence="1">
    <location>
        <begin position="503"/>
        <end position="526"/>
    </location>
</feature>
<organism evidence="2 3">
    <name type="scientific">Actinacidiphila acididurans</name>
    <dbReference type="NCBI Taxonomy" id="2784346"/>
    <lineage>
        <taxon>Bacteria</taxon>
        <taxon>Bacillati</taxon>
        <taxon>Actinomycetota</taxon>
        <taxon>Actinomycetes</taxon>
        <taxon>Kitasatosporales</taxon>
        <taxon>Streptomycetaceae</taxon>
        <taxon>Actinacidiphila</taxon>
    </lineage>
</organism>
<evidence type="ECO:0000256" key="1">
    <source>
        <dbReference type="SAM" id="MobiDB-lite"/>
    </source>
</evidence>
<gene>
    <name evidence="2" type="ORF">ITX44_19475</name>
</gene>
<proteinExistence type="predicted"/>
<feature type="compositionally biased region" description="Low complexity" evidence="1">
    <location>
        <begin position="99"/>
        <end position="109"/>
    </location>
</feature>
<feature type="region of interest" description="Disordered" evidence="1">
    <location>
        <begin position="170"/>
        <end position="336"/>
    </location>
</feature>
<keyword evidence="3" id="KW-1185">Reference proteome</keyword>
<feature type="compositionally biased region" description="Low complexity" evidence="1">
    <location>
        <begin position="384"/>
        <end position="408"/>
    </location>
</feature>
<name>A0ABS2TTN8_9ACTN</name>
<dbReference type="Proteomes" id="UP000749040">
    <property type="component" value="Unassembled WGS sequence"/>
</dbReference>
<feature type="compositionally biased region" description="Polar residues" evidence="1">
    <location>
        <begin position="353"/>
        <end position="363"/>
    </location>
</feature>
<evidence type="ECO:0008006" key="4">
    <source>
        <dbReference type="Google" id="ProtNLM"/>
    </source>
</evidence>
<feature type="compositionally biased region" description="Pro residues" evidence="1">
    <location>
        <begin position="203"/>
        <end position="215"/>
    </location>
</feature>
<protein>
    <recommendedName>
        <fullName evidence="4">Syndecan 1</fullName>
    </recommendedName>
</protein>
<feature type="region of interest" description="Disordered" evidence="1">
    <location>
        <begin position="1"/>
        <end position="64"/>
    </location>
</feature>
<reference evidence="2 3" key="1">
    <citation type="submission" date="2021-01" db="EMBL/GenBank/DDBJ databases">
        <title>Streptomyces acididurans sp. nov., isolated from a peat swamp forest soil.</title>
        <authorList>
            <person name="Chantavorakit T."/>
            <person name="Duangmal K."/>
        </authorList>
    </citation>
    <scope>NUCLEOTIDE SEQUENCE [LARGE SCALE GENOMIC DNA]</scope>
    <source>
        <strain evidence="2 3">KK5PA1</strain>
    </source>
</reference>
<sequence>MSWLSGDRRRTGGSGPATDDAAASGPHSGRGSAATGAWRELPPLQRTTGDAGLLADPAGFRSGLDTWQDVSLTGRLGHLVGPDAPAGVLYGVAVPVTPPAETAAETGGPSTAGSPPLGGTGTVRPPAPAGGSVPLAVGQELGGTGSVRPAVPLQRAAADWQLTVAAPLASPPTRHLTGFPADPAPEPAAAPDAVDVPTVRDLPAPPLTPSVPLAPPTSTVQRSVTAPDPVPRPHPQGVGEPLTGLPPTAQREPAARSVPAPVRPGDPASTGRPEQGTSAPAEPVPVAPEPRTGPLLADDPLVPASQAPDSQAEDSDPASVPAPPASSTGAPGLPVVGLQRLPVTAAGPVAADSVSTAEPTSPEYTMPLTGERPLPLYSGVDGTAPADPEPVVVPARWSAPAAPTSPEAPNRPAPTVSTGARVQRTVEPSAPSAFEPVAARQPSQGPSPAVRAGLNSSPPDAGSAAVAFGIAQRMADGSVVFPNRSRTAAVPRLPVQRAADSAPDPPPADPLPDVPVPVPLPDPPLPASTTTTTGPPATGTSAPAPPGSAATAPDGGPPQVTDDLVRALFPRLSRLLKDELRRDRERAGLLINTRH</sequence>
<evidence type="ECO:0000313" key="2">
    <source>
        <dbReference type="EMBL" id="MBM9506698.1"/>
    </source>
</evidence>
<feature type="compositionally biased region" description="Low complexity" evidence="1">
    <location>
        <begin position="527"/>
        <end position="558"/>
    </location>
</feature>
<feature type="region of interest" description="Disordered" evidence="1">
    <location>
        <begin position="99"/>
        <end position="144"/>
    </location>
</feature>
<comment type="caution">
    <text evidence="2">The sequence shown here is derived from an EMBL/GenBank/DDBJ whole genome shotgun (WGS) entry which is preliminary data.</text>
</comment>
<accession>A0ABS2TTN8</accession>
<dbReference type="EMBL" id="JADKYB010000010">
    <property type="protein sequence ID" value="MBM9506698.1"/>
    <property type="molecule type" value="Genomic_DNA"/>
</dbReference>
<feature type="region of interest" description="Disordered" evidence="1">
    <location>
        <begin position="487"/>
        <end position="565"/>
    </location>
</feature>
<evidence type="ECO:0000313" key="3">
    <source>
        <dbReference type="Proteomes" id="UP000749040"/>
    </source>
</evidence>
<feature type="compositionally biased region" description="Basic and acidic residues" evidence="1">
    <location>
        <begin position="1"/>
        <end position="10"/>
    </location>
</feature>